<name>A0A318SE50_9DEIO</name>
<proteinExistence type="predicted"/>
<protein>
    <submittedName>
        <fullName evidence="1">Uncharacterized protein</fullName>
    </submittedName>
</protein>
<dbReference type="AlphaFoldDB" id="A0A318SE50"/>
<evidence type="ECO:0000313" key="2">
    <source>
        <dbReference type="Proteomes" id="UP000248326"/>
    </source>
</evidence>
<accession>A0A318SE50</accession>
<keyword evidence="2" id="KW-1185">Reference proteome</keyword>
<dbReference type="Proteomes" id="UP000248326">
    <property type="component" value="Unassembled WGS sequence"/>
</dbReference>
<dbReference type="RefSeq" id="WP_110888218.1">
    <property type="nucleotide sequence ID" value="NZ_QJSX01000016.1"/>
</dbReference>
<sequence length="90" mass="10557">MRLTFQQMQHLPREQREVLLAMRDRDEITPGWFHARLGWTRQSFLTVVAHMTTLGYLERDALNDTLRVNTRAVISARYDVTLTRQQGALS</sequence>
<evidence type="ECO:0000313" key="1">
    <source>
        <dbReference type="EMBL" id="PYE51038.1"/>
    </source>
</evidence>
<dbReference type="EMBL" id="QJSX01000016">
    <property type="protein sequence ID" value="PYE51038.1"/>
    <property type="molecule type" value="Genomic_DNA"/>
</dbReference>
<gene>
    <name evidence="1" type="ORF">DES52_116105</name>
</gene>
<reference evidence="1 2" key="1">
    <citation type="submission" date="2018-06" db="EMBL/GenBank/DDBJ databases">
        <title>Genomic Encyclopedia of Type Strains, Phase IV (KMG-IV): sequencing the most valuable type-strain genomes for metagenomic binning, comparative biology and taxonomic classification.</title>
        <authorList>
            <person name="Goeker M."/>
        </authorList>
    </citation>
    <scope>NUCLEOTIDE SEQUENCE [LARGE SCALE GENOMIC DNA]</scope>
    <source>
        <strain evidence="1 2">DSM 18048</strain>
    </source>
</reference>
<comment type="caution">
    <text evidence="1">The sequence shown here is derived from an EMBL/GenBank/DDBJ whole genome shotgun (WGS) entry which is preliminary data.</text>
</comment>
<organism evidence="1 2">
    <name type="scientific">Deinococcus yavapaiensis KR-236</name>
    <dbReference type="NCBI Taxonomy" id="694435"/>
    <lineage>
        <taxon>Bacteria</taxon>
        <taxon>Thermotogati</taxon>
        <taxon>Deinococcota</taxon>
        <taxon>Deinococci</taxon>
        <taxon>Deinococcales</taxon>
        <taxon>Deinococcaceae</taxon>
        <taxon>Deinococcus</taxon>
    </lineage>
</organism>